<name>A0A1B8TQI5_9FLAO</name>
<proteinExistence type="predicted"/>
<keyword evidence="2" id="KW-1185">Reference proteome</keyword>
<accession>A0A1B8TQI5</accession>
<evidence type="ECO:0000313" key="2">
    <source>
        <dbReference type="Proteomes" id="UP000092612"/>
    </source>
</evidence>
<organism evidence="1 2">
    <name type="scientific">Polaribacter reichenbachii</name>
    <dbReference type="NCBI Taxonomy" id="996801"/>
    <lineage>
        <taxon>Bacteria</taxon>
        <taxon>Pseudomonadati</taxon>
        <taxon>Bacteroidota</taxon>
        <taxon>Flavobacteriia</taxon>
        <taxon>Flavobacteriales</taxon>
        <taxon>Flavobacteriaceae</taxon>
    </lineage>
</organism>
<comment type="caution">
    <text evidence="1">The sequence shown here is derived from an EMBL/GenBank/DDBJ whole genome shotgun (WGS) entry which is preliminary data.</text>
</comment>
<protein>
    <submittedName>
        <fullName evidence="1">Uncharacterized protein</fullName>
    </submittedName>
</protein>
<dbReference type="Proteomes" id="UP000092612">
    <property type="component" value="Unassembled WGS sequence"/>
</dbReference>
<sequence>MEYNIIASPLANSTYLQNIDYLEMHWSEKEVINFITKVSDIIIILKLSPETFKKWEKDKTIHKVEVLKQITLYYQIATKDVELLLFFNNLQDPNKLNEFLQ</sequence>
<gene>
    <name evidence="1" type="ORF">LPB301_16885</name>
</gene>
<dbReference type="RefSeq" id="WP_068365004.1">
    <property type="nucleotide sequence ID" value="NZ_CP019337.1"/>
</dbReference>
<dbReference type="EMBL" id="LSFL01000042">
    <property type="protein sequence ID" value="OBY61728.1"/>
    <property type="molecule type" value="Genomic_DNA"/>
</dbReference>
<dbReference type="STRING" id="996801.BW723_10875"/>
<dbReference type="OrthoDB" id="1098070at2"/>
<dbReference type="KEGG" id="prn:BW723_10875"/>
<dbReference type="AlphaFoldDB" id="A0A1B8TQI5"/>
<reference evidence="2" key="1">
    <citation type="submission" date="2016-02" db="EMBL/GenBank/DDBJ databases">
        <title>Paenibacillus sp. LPB0068, isolated from Crassostrea gigas.</title>
        <authorList>
            <person name="Shin S.-K."/>
            <person name="Yi H."/>
        </authorList>
    </citation>
    <scope>NUCLEOTIDE SEQUENCE [LARGE SCALE GENOMIC DNA]</scope>
    <source>
        <strain evidence="2">KCTC 23969</strain>
    </source>
</reference>
<evidence type="ECO:0000313" key="1">
    <source>
        <dbReference type="EMBL" id="OBY61728.1"/>
    </source>
</evidence>